<evidence type="ECO:0000256" key="1">
    <source>
        <dbReference type="ARBA" id="ARBA00004651"/>
    </source>
</evidence>
<keyword evidence="4 9" id="KW-1003">Cell membrane</keyword>
<comment type="caution">
    <text evidence="10">The sequence shown here is derived from an EMBL/GenBank/DDBJ whole genome shotgun (WGS) entry which is preliminary data.</text>
</comment>
<comment type="pathway">
    <text evidence="2 9">Cofactor biosynthesis; adenosylcobalamin biosynthesis.</text>
</comment>
<comment type="subcellular location">
    <subcellularLocation>
        <location evidence="1 9">Cell membrane</location>
        <topology evidence="1 9">Multi-pass membrane protein</topology>
    </subcellularLocation>
</comment>
<dbReference type="GO" id="GO:0005886">
    <property type="term" value="C:plasma membrane"/>
    <property type="evidence" value="ECO:0007669"/>
    <property type="project" value="UniProtKB-SubCell"/>
</dbReference>
<dbReference type="InterPro" id="IPR004485">
    <property type="entry name" value="Cobalamin_biosynth_CobD/CbiB"/>
</dbReference>
<evidence type="ECO:0000256" key="8">
    <source>
        <dbReference type="ARBA" id="ARBA00023136"/>
    </source>
</evidence>
<comment type="caution">
    <text evidence="9">Lacks conserved residue(s) required for the propagation of feature annotation.</text>
</comment>
<evidence type="ECO:0000256" key="9">
    <source>
        <dbReference type="HAMAP-Rule" id="MF_00024"/>
    </source>
</evidence>
<evidence type="ECO:0000256" key="2">
    <source>
        <dbReference type="ARBA" id="ARBA00004953"/>
    </source>
</evidence>
<name>A0A6N7IYP6_9FIRM</name>
<accession>A0A6N7IYP6</accession>
<evidence type="ECO:0000256" key="5">
    <source>
        <dbReference type="ARBA" id="ARBA00022573"/>
    </source>
</evidence>
<dbReference type="PANTHER" id="PTHR34308">
    <property type="entry name" value="COBALAMIN BIOSYNTHESIS PROTEIN CBIB"/>
    <property type="match status" value="1"/>
</dbReference>
<dbReference type="NCBIfam" id="TIGR00380">
    <property type="entry name" value="cobal_cbiB"/>
    <property type="match status" value="1"/>
</dbReference>
<keyword evidence="5 9" id="KW-0169">Cobalamin biosynthesis</keyword>
<keyword evidence="6 9" id="KW-0812">Transmembrane</keyword>
<evidence type="ECO:0000256" key="3">
    <source>
        <dbReference type="ARBA" id="ARBA00006263"/>
    </source>
</evidence>
<dbReference type="HAMAP" id="MF_00024">
    <property type="entry name" value="CobD_CbiB"/>
    <property type="match status" value="1"/>
</dbReference>
<evidence type="ECO:0000313" key="10">
    <source>
        <dbReference type="EMBL" id="MQN00892.1"/>
    </source>
</evidence>
<comment type="similarity">
    <text evidence="3 9">Belongs to the CobD/CbiB family.</text>
</comment>
<evidence type="ECO:0000256" key="4">
    <source>
        <dbReference type="ARBA" id="ARBA00022475"/>
    </source>
</evidence>
<keyword evidence="11" id="KW-1185">Reference proteome</keyword>
<dbReference type="Pfam" id="PF03186">
    <property type="entry name" value="CobD_Cbib"/>
    <property type="match status" value="1"/>
</dbReference>
<dbReference type="AlphaFoldDB" id="A0A6N7IYP6"/>
<proteinExistence type="inferred from homology"/>
<dbReference type="UniPathway" id="UPA00148"/>
<evidence type="ECO:0000256" key="6">
    <source>
        <dbReference type="ARBA" id="ARBA00022692"/>
    </source>
</evidence>
<reference evidence="10" key="1">
    <citation type="journal article" date="2020" name="Appl. Environ. Microbiol.">
        <title>Medium-Chain Fatty Acid Synthesis by 'Candidatus Weimeria bifida' gen. nov., sp. nov., and 'Candidatus Pseudoramibacter fermentans' sp. nov.</title>
        <authorList>
            <person name="Scarborough M.J."/>
            <person name="Myers K.S."/>
            <person name="Donohue T.J."/>
            <person name="Noguera D.R."/>
        </authorList>
    </citation>
    <scope>NUCLEOTIDE SEQUENCE</scope>
    <source>
        <strain evidence="10">LCO1.1</strain>
    </source>
</reference>
<dbReference type="PANTHER" id="PTHR34308:SF1">
    <property type="entry name" value="COBALAMIN BIOSYNTHESIS PROTEIN CBIB"/>
    <property type="match status" value="1"/>
</dbReference>
<keyword evidence="7 9" id="KW-1133">Transmembrane helix</keyword>
<dbReference type="GO" id="GO:0009236">
    <property type="term" value="P:cobalamin biosynthetic process"/>
    <property type="evidence" value="ECO:0007669"/>
    <property type="project" value="UniProtKB-UniRule"/>
</dbReference>
<protein>
    <recommendedName>
        <fullName evidence="9">Cobalamin biosynthesis protein CobD</fullName>
    </recommendedName>
</protein>
<keyword evidence="8 9" id="KW-0472">Membrane</keyword>
<dbReference type="Proteomes" id="UP000460257">
    <property type="component" value="Unassembled WGS sequence"/>
</dbReference>
<dbReference type="GO" id="GO:0015420">
    <property type="term" value="F:ABC-type vitamin B12 transporter activity"/>
    <property type="evidence" value="ECO:0007669"/>
    <property type="project" value="UniProtKB-UniRule"/>
</dbReference>
<evidence type="ECO:0000256" key="7">
    <source>
        <dbReference type="ARBA" id="ARBA00022989"/>
    </source>
</evidence>
<organism evidence="10 11">
    <name type="scientific">Candidatus Weimeria bifida</name>
    <dbReference type="NCBI Taxonomy" id="2599074"/>
    <lineage>
        <taxon>Bacteria</taxon>
        <taxon>Bacillati</taxon>
        <taxon>Bacillota</taxon>
        <taxon>Clostridia</taxon>
        <taxon>Lachnospirales</taxon>
        <taxon>Lachnospiraceae</taxon>
        <taxon>Candidatus Weimeria</taxon>
    </lineage>
</organism>
<comment type="function">
    <text evidence="9">Converts cobyric acid to cobinamide by the addition of aminopropanol on the F carboxylic group.</text>
</comment>
<feature type="transmembrane region" description="Helical" evidence="9">
    <location>
        <begin position="314"/>
        <end position="332"/>
    </location>
</feature>
<feature type="transmembrane region" description="Helical" evidence="9">
    <location>
        <begin position="72"/>
        <end position="92"/>
    </location>
</feature>
<dbReference type="GO" id="GO:0048472">
    <property type="term" value="F:threonine-phosphate decarboxylase activity"/>
    <property type="evidence" value="ECO:0007669"/>
    <property type="project" value="InterPro"/>
</dbReference>
<feature type="transmembrane region" description="Helical" evidence="9">
    <location>
        <begin position="221"/>
        <end position="240"/>
    </location>
</feature>
<gene>
    <name evidence="9 10" type="primary">cobD</name>
    <name evidence="10" type="ORF">FRC54_02720</name>
</gene>
<dbReference type="EMBL" id="VOGC01000002">
    <property type="protein sequence ID" value="MQN00892.1"/>
    <property type="molecule type" value="Genomic_DNA"/>
</dbReference>
<evidence type="ECO:0000313" key="11">
    <source>
        <dbReference type="Proteomes" id="UP000460257"/>
    </source>
</evidence>
<sequence length="333" mass="36169">MEIIRLHLAGFLAGFILDLIVGDPHWFKLHQVRMIGALYSALDKAFLGPEVNSGHKAEGAGNINLKEYSRGLFTVALAVLLSILSNAAVLYICFEINRYLFIAAEAFLSCTCISTASLVRETSPVKKALGNNDLYAAREKLSYVVGRDTDRLKEKEIINAVIETLAENLSDGIISPIFYLALFGPCGGMAFKAVSTGDSMIGYKNKRYFSFGRAAAKLDDILNFIPARITAALIIFLSIFSKRLSAAGAYRAFRRDHRKTESPNAGCPESAVAGALGIELGGSALYGGVLIDRPQLGENKREATLSDISITQRLVISASVVMEIICVFVLYLI</sequence>